<dbReference type="GO" id="GO:0008610">
    <property type="term" value="P:lipid biosynthetic process"/>
    <property type="evidence" value="ECO:0007669"/>
    <property type="project" value="UniProtKB-ARBA"/>
</dbReference>
<dbReference type="NCBIfam" id="TIGR01733">
    <property type="entry name" value="AA-adenyl-dom"/>
    <property type="match status" value="1"/>
</dbReference>
<proteinExistence type="inferred from homology"/>
<keyword evidence="7 11" id="KW-0436">Ligase</keyword>
<feature type="region of interest" description="Disordered" evidence="9">
    <location>
        <begin position="1249"/>
        <end position="1271"/>
    </location>
</feature>
<evidence type="ECO:0000256" key="8">
    <source>
        <dbReference type="ARBA" id="ARBA00033440"/>
    </source>
</evidence>
<protein>
    <recommendedName>
        <fullName evidence="4">Phenyloxazoline synthase MbtB</fullName>
    </recommendedName>
    <alternativeName>
        <fullName evidence="8">Mycobactin synthetase protein B</fullName>
    </alternativeName>
</protein>
<gene>
    <name evidence="11" type="primary">mbtB_1</name>
    <name evidence="11" type="ORF">NCTC10797_01596</name>
</gene>
<dbReference type="CDD" id="cd19535">
    <property type="entry name" value="Cyc_NRPS"/>
    <property type="match status" value="1"/>
</dbReference>
<dbReference type="InterPro" id="IPR009081">
    <property type="entry name" value="PP-bd_ACP"/>
</dbReference>
<evidence type="ECO:0000259" key="10">
    <source>
        <dbReference type="PROSITE" id="PS50075"/>
    </source>
</evidence>
<dbReference type="GO" id="GO:0031177">
    <property type="term" value="F:phosphopantetheine binding"/>
    <property type="evidence" value="ECO:0007669"/>
    <property type="project" value="InterPro"/>
</dbReference>
<feature type="domain" description="Carrier" evidence="10">
    <location>
        <begin position="1158"/>
        <end position="1231"/>
    </location>
</feature>
<dbReference type="Proteomes" id="UP000290439">
    <property type="component" value="Chromosome"/>
</dbReference>
<dbReference type="Pfam" id="PF13193">
    <property type="entry name" value="AMP-binding_C"/>
    <property type="match status" value="1"/>
</dbReference>
<dbReference type="PROSITE" id="PS00455">
    <property type="entry name" value="AMP_BINDING"/>
    <property type="match status" value="1"/>
</dbReference>
<feature type="compositionally biased region" description="Basic residues" evidence="9">
    <location>
        <begin position="1253"/>
        <end position="1264"/>
    </location>
</feature>
<evidence type="ECO:0000256" key="3">
    <source>
        <dbReference type="ARBA" id="ARBA00007380"/>
    </source>
</evidence>
<feature type="domain" description="Carrier" evidence="10">
    <location>
        <begin position="1"/>
        <end position="88"/>
    </location>
</feature>
<dbReference type="SMART" id="SM00823">
    <property type="entry name" value="PKS_PP"/>
    <property type="match status" value="2"/>
</dbReference>
<dbReference type="InterPro" id="IPR020845">
    <property type="entry name" value="AMP-binding_CS"/>
</dbReference>
<dbReference type="Gene3D" id="1.10.1200.10">
    <property type="entry name" value="ACP-like"/>
    <property type="match status" value="2"/>
</dbReference>
<dbReference type="Gene3D" id="3.40.50.12780">
    <property type="entry name" value="N-terminal domain of ligase-like"/>
    <property type="match status" value="1"/>
</dbReference>
<evidence type="ECO:0000256" key="2">
    <source>
        <dbReference type="ARBA" id="ARBA00005102"/>
    </source>
</evidence>
<evidence type="ECO:0000256" key="1">
    <source>
        <dbReference type="ARBA" id="ARBA00001957"/>
    </source>
</evidence>
<evidence type="ECO:0000256" key="4">
    <source>
        <dbReference type="ARBA" id="ARBA00016743"/>
    </source>
</evidence>
<sequence length="1271" mass="136974">MATIEHEVRHCAATVLGIDAGTIDELRPLQEYGLDSFLAARLHLRLGERTGVRVPLGSFVGATVGSLAAEIEKLLSPAASAGAAAEEKSLPSAAARVVEEELTPIQASYWVGREVGMPLGGVATFYYFEFDRDPERFVAADAHGEVAALETAWNKVVTRHDMLRAVVTDDGRQRVRPPGRPYRIEVTDLRDPGSDATAALAELRHQKSHQVLDTATGPLFDIHAALLPSGALRLFVGFDIIVLDMASWIQIMREWGQFVADPSITLAPPQNSFLRILRDRRLGDSQGRDRARAYWQQRRSALPPGPQLPYAVAPETIRAARFRRHEAHLDPQRWTALRAGAAQRGLSPTAVLLAAFGLTLSRWGATDPFCLNATLFDRPDLDEGADGVVGDFSTTALVAMPSPEPASWRGFAEFARQVNTQFWADLEHRSYSGIEVQRDQVADLTPRYPVVFTSGVGLGQGDEPAAGWLGDEVFGVSQTPQVTLDHIVWDEAGGLRLAWDAVEQVFPAEFVAQMLAAHERLLRRLADDPAAWEDRALGWNPHFESVRALPSGQGTGLLTDLQRHQVEARPGAAAVLGPAGSLTHRELAQRAHKVAARLIAAGVRPQDRVAVVAPKSPDQIVAVYGVLAAGATFVPIEPDWPQPRIASVCRRAGITHALSTAAVRLPENVTAHPIVVETVRGALPEPVGTADDTLAYVIFTSGSTGEPKGVAVEHRAARTTIDDINDRFGIGPADRVLALSALSFDLSVYDIFGVLGAGGALVLPDADRLRDPGHWCDLVADHRVTVWNTAPALAEMLVEYAEADPAAAARLRSLRVLLLSGDWIPLSLPTRLRALIGDEVRVISLGGATEAAIWSICHPVREVRPEWTSIPYGTALREQFFVVLDEAGRPCPVGVPGELFIGGAGLARGYVGDDEQTARRFVRDEQLGQRLYRTGDLGKWRTDGTIEFLGRADRQVKVRGHRIELGEIEAVLAGHPGVRRCVAAAVPGADDRPQLVAYVVADETSVNTAELADLAGRHLPHYMVPSRWVLLDGVPLTANGKVDHARLPNPFRRNGSTPEHETPPASVPVALAGHIETPDSVPAGSGDWLRHAAEHAAERGLTLILRAEVTETTDGSTGAPDWLDQLHAAATAAGLVATVRHGEVAELVVGVAASNTAPDRARTEAAVTEVFSDLLGQPVSPTVPFHDLGATSLTLVRAHRKLRHLAPALTVPDIFRLGTVRRLAQWIAEHGEAGAPAPASGLVPIDLTAATSRGHRRRRNRVKARPADVVR</sequence>
<accession>A0A4U8VWE2</accession>
<comment type="similarity">
    <text evidence="3">Belongs to the ATP-dependent AMP-binding enzyme family. MbtB subfamily.</text>
</comment>
<dbReference type="InterPro" id="IPR023213">
    <property type="entry name" value="CAT-like_dom_sf"/>
</dbReference>
<evidence type="ECO:0000256" key="5">
    <source>
        <dbReference type="ARBA" id="ARBA00022450"/>
    </source>
</evidence>
<evidence type="ECO:0000313" key="12">
    <source>
        <dbReference type="Proteomes" id="UP000290439"/>
    </source>
</evidence>
<dbReference type="Gene3D" id="3.30.300.30">
    <property type="match status" value="1"/>
</dbReference>
<comment type="cofactor">
    <cofactor evidence="1">
        <name>pantetheine 4'-phosphate</name>
        <dbReference type="ChEBI" id="CHEBI:47942"/>
    </cofactor>
</comment>
<dbReference type="RefSeq" id="WP_130916625.1">
    <property type="nucleotide sequence ID" value="NZ_LR215973.1"/>
</dbReference>
<keyword evidence="6" id="KW-0597">Phosphoprotein</keyword>
<dbReference type="InterPro" id="IPR057737">
    <property type="entry name" value="Condensation_MtbB-like"/>
</dbReference>
<dbReference type="InterPro" id="IPR000873">
    <property type="entry name" value="AMP-dep_synth/lig_dom"/>
</dbReference>
<dbReference type="GO" id="GO:0005737">
    <property type="term" value="C:cytoplasm"/>
    <property type="evidence" value="ECO:0007669"/>
    <property type="project" value="TreeGrafter"/>
</dbReference>
<dbReference type="GO" id="GO:0043041">
    <property type="term" value="P:amino acid activation for nonribosomal peptide biosynthetic process"/>
    <property type="evidence" value="ECO:0007669"/>
    <property type="project" value="TreeGrafter"/>
</dbReference>
<dbReference type="InterPro" id="IPR036736">
    <property type="entry name" value="ACP-like_sf"/>
</dbReference>
<dbReference type="UniPathway" id="UPA00011"/>
<organism evidence="11 12">
    <name type="scientific">Nocardia cyriacigeorgica</name>
    <dbReference type="NCBI Taxonomy" id="135487"/>
    <lineage>
        <taxon>Bacteria</taxon>
        <taxon>Bacillati</taxon>
        <taxon>Actinomycetota</taxon>
        <taxon>Actinomycetes</taxon>
        <taxon>Mycobacteriales</taxon>
        <taxon>Nocardiaceae</taxon>
        <taxon>Nocardia</taxon>
    </lineage>
</organism>
<keyword evidence="5" id="KW-0596">Phosphopantetheine</keyword>
<dbReference type="Pfam" id="PF00668">
    <property type="entry name" value="Condensation"/>
    <property type="match status" value="1"/>
</dbReference>
<dbReference type="SUPFAM" id="SSF47336">
    <property type="entry name" value="ACP-like"/>
    <property type="match status" value="2"/>
</dbReference>
<dbReference type="SUPFAM" id="SSF56801">
    <property type="entry name" value="Acetyl-CoA synthetase-like"/>
    <property type="match status" value="1"/>
</dbReference>
<evidence type="ECO:0000256" key="6">
    <source>
        <dbReference type="ARBA" id="ARBA00022553"/>
    </source>
</evidence>
<dbReference type="SUPFAM" id="SSF52777">
    <property type="entry name" value="CoA-dependent acyltransferases"/>
    <property type="match status" value="2"/>
</dbReference>
<dbReference type="EMBL" id="LR215973">
    <property type="protein sequence ID" value="VFA97831.1"/>
    <property type="molecule type" value="Genomic_DNA"/>
</dbReference>
<evidence type="ECO:0000256" key="7">
    <source>
        <dbReference type="ARBA" id="ARBA00022598"/>
    </source>
</evidence>
<dbReference type="Gene3D" id="3.30.559.10">
    <property type="entry name" value="Chloramphenicol acetyltransferase-like domain"/>
    <property type="match status" value="1"/>
</dbReference>
<evidence type="ECO:0000313" key="11">
    <source>
        <dbReference type="EMBL" id="VFA97831.1"/>
    </source>
</evidence>
<evidence type="ECO:0000256" key="9">
    <source>
        <dbReference type="SAM" id="MobiDB-lite"/>
    </source>
</evidence>
<reference evidence="11 12" key="1">
    <citation type="submission" date="2019-02" db="EMBL/GenBank/DDBJ databases">
        <authorList>
            <consortium name="Pathogen Informatics"/>
        </authorList>
    </citation>
    <scope>NUCLEOTIDE SEQUENCE [LARGE SCALE GENOMIC DNA]</scope>
    <source>
        <strain evidence="11 12">3012STDY6756504</strain>
    </source>
</reference>
<dbReference type="InterPro" id="IPR025110">
    <property type="entry name" value="AMP-bd_C"/>
</dbReference>
<dbReference type="Gene3D" id="3.30.559.30">
    <property type="entry name" value="Nonribosomal peptide synthetase, condensation domain"/>
    <property type="match status" value="1"/>
</dbReference>
<comment type="pathway">
    <text evidence="2">Siderophore biosynthesis; mycobactin biosynthesis.</text>
</comment>
<name>A0A4U8VWE2_9NOCA</name>
<dbReference type="InterPro" id="IPR045851">
    <property type="entry name" value="AMP-bd_C_sf"/>
</dbReference>
<dbReference type="Pfam" id="PF00501">
    <property type="entry name" value="AMP-binding"/>
    <property type="match status" value="1"/>
</dbReference>
<dbReference type="InterPro" id="IPR042099">
    <property type="entry name" value="ANL_N_sf"/>
</dbReference>
<dbReference type="PANTHER" id="PTHR45527:SF10">
    <property type="entry name" value="PYOCHELIN SYNTHASE PCHF"/>
    <property type="match status" value="1"/>
</dbReference>
<dbReference type="GO" id="GO:0016874">
    <property type="term" value="F:ligase activity"/>
    <property type="evidence" value="ECO:0007669"/>
    <property type="project" value="UniProtKB-KW"/>
</dbReference>
<dbReference type="AlphaFoldDB" id="A0A4U8VWE2"/>
<dbReference type="PANTHER" id="PTHR45527">
    <property type="entry name" value="NONRIBOSOMAL PEPTIDE SYNTHETASE"/>
    <property type="match status" value="1"/>
</dbReference>
<dbReference type="InterPro" id="IPR020806">
    <property type="entry name" value="PKS_PP-bd"/>
</dbReference>
<dbReference type="PROSITE" id="PS50075">
    <property type="entry name" value="CARRIER"/>
    <property type="match status" value="2"/>
</dbReference>
<dbReference type="InterPro" id="IPR010071">
    <property type="entry name" value="AA_adenyl_dom"/>
</dbReference>
<dbReference type="GO" id="GO:0044550">
    <property type="term" value="P:secondary metabolite biosynthetic process"/>
    <property type="evidence" value="ECO:0007669"/>
    <property type="project" value="TreeGrafter"/>
</dbReference>
<dbReference type="FunFam" id="3.40.50.12780:FF:000012">
    <property type="entry name" value="Non-ribosomal peptide synthetase"/>
    <property type="match status" value="1"/>
</dbReference>
<dbReference type="Pfam" id="PF00550">
    <property type="entry name" value="PP-binding"/>
    <property type="match status" value="2"/>
</dbReference>
<dbReference type="InterPro" id="IPR001242">
    <property type="entry name" value="Condensation_dom"/>
</dbReference>